<feature type="non-terminal residue" evidence="2">
    <location>
        <position position="62"/>
    </location>
</feature>
<name>A0A382STH4_9ZZZZ</name>
<evidence type="ECO:0000256" key="1">
    <source>
        <dbReference type="SAM" id="MobiDB-lite"/>
    </source>
</evidence>
<accession>A0A382STH4</accession>
<organism evidence="2">
    <name type="scientific">marine metagenome</name>
    <dbReference type="NCBI Taxonomy" id="408172"/>
    <lineage>
        <taxon>unclassified sequences</taxon>
        <taxon>metagenomes</taxon>
        <taxon>ecological metagenomes</taxon>
    </lineage>
</organism>
<feature type="compositionally biased region" description="Basic and acidic residues" evidence="1">
    <location>
        <begin position="36"/>
        <end position="45"/>
    </location>
</feature>
<feature type="compositionally biased region" description="Basic and acidic residues" evidence="1">
    <location>
        <begin position="52"/>
        <end position="62"/>
    </location>
</feature>
<proteinExistence type="predicted"/>
<dbReference type="EMBL" id="UINC01131400">
    <property type="protein sequence ID" value="SVD13083.1"/>
    <property type="molecule type" value="Genomic_DNA"/>
</dbReference>
<dbReference type="AlphaFoldDB" id="A0A382STH4"/>
<feature type="region of interest" description="Disordered" evidence="1">
    <location>
        <begin position="34"/>
        <end position="62"/>
    </location>
</feature>
<gene>
    <name evidence="2" type="ORF">METZ01_LOCUS365937</name>
</gene>
<protein>
    <submittedName>
        <fullName evidence="2">Uncharacterized protein</fullName>
    </submittedName>
</protein>
<reference evidence="2" key="1">
    <citation type="submission" date="2018-05" db="EMBL/GenBank/DDBJ databases">
        <authorList>
            <person name="Lanie J.A."/>
            <person name="Ng W.-L."/>
            <person name="Kazmierczak K.M."/>
            <person name="Andrzejewski T.M."/>
            <person name="Davidsen T.M."/>
            <person name="Wayne K.J."/>
            <person name="Tettelin H."/>
            <person name="Glass J.I."/>
            <person name="Rusch D."/>
            <person name="Podicherti R."/>
            <person name="Tsui H.-C.T."/>
            <person name="Winkler M.E."/>
        </authorList>
    </citation>
    <scope>NUCLEOTIDE SEQUENCE</scope>
</reference>
<evidence type="ECO:0000313" key="2">
    <source>
        <dbReference type="EMBL" id="SVD13083.1"/>
    </source>
</evidence>
<sequence>MAELRARKKPPKMAGVHPSVLALPDDNMLSHKKIKKWIETQEGKARSAGQTERSKSTEMSQK</sequence>